<keyword evidence="3" id="KW-1185">Reference proteome</keyword>
<dbReference type="GO" id="GO:0051301">
    <property type="term" value="P:cell division"/>
    <property type="evidence" value="ECO:0007669"/>
    <property type="project" value="UniProtKB-KW"/>
</dbReference>
<protein>
    <submittedName>
        <fullName evidence="2">Cell division protein FtsQ</fullName>
    </submittedName>
</protein>
<feature type="compositionally biased region" description="Basic and acidic residues" evidence="1">
    <location>
        <begin position="24"/>
        <end position="36"/>
    </location>
</feature>
<keyword evidence="2" id="KW-0131">Cell cycle</keyword>
<keyword evidence="2" id="KW-0132">Cell division</keyword>
<dbReference type="KEGG" id="gax:Pan161_01460"/>
<sequence length="359" mass="40435">MPSDCALSDWIQSTPIHCDSQPDDLSKVNAKPEHMSRKTSKKRPAKKKVKVVEEEVETGEETPSLFSPSSLIRLLFRPKVLLVLAVSVTGLFFFQKVKQQIPDLSQREEYQIETKELSLQPAPPHYVPIDIVDQVIKRSELPARVSLLDQGLVLKIADAFQKHPWVQKVISVRKTNTVEVEILFRKPAAMVELKQGLFPVDNAGVLLPPEDFSVSDARRFPIITGVSSIPAGPAGTSWGDTTVTGAAQLAEALGPHWKELDIVSIEAPPRVAADVTLDDLIYRLITTGGSEIVWGRSPKSQRRGELRVDQKIGKLEKYYRDYGGFDRPHGPYEIDIRHWQEISRRPLKQQSNQRTLMRR</sequence>
<evidence type="ECO:0000313" key="3">
    <source>
        <dbReference type="Proteomes" id="UP000316855"/>
    </source>
</evidence>
<feature type="region of interest" description="Disordered" evidence="1">
    <location>
        <begin position="18"/>
        <end position="48"/>
    </location>
</feature>
<proteinExistence type="predicted"/>
<accession>A0A517V6A3</accession>
<dbReference type="Proteomes" id="UP000316855">
    <property type="component" value="Chromosome"/>
</dbReference>
<name>A0A517V6A3_9PLAN</name>
<feature type="compositionally biased region" description="Basic residues" evidence="1">
    <location>
        <begin position="37"/>
        <end position="48"/>
    </location>
</feature>
<gene>
    <name evidence="2" type="primary">ftsQ</name>
    <name evidence="2" type="ORF">Pan161_01460</name>
</gene>
<reference evidence="2 3" key="1">
    <citation type="submission" date="2019-02" db="EMBL/GenBank/DDBJ databases">
        <title>Deep-cultivation of Planctomycetes and their phenomic and genomic characterization uncovers novel biology.</title>
        <authorList>
            <person name="Wiegand S."/>
            <person name="Jogler M."/>
            <person name="Boedeker C."/>
            <person name="Pinto D."/>
            <person name="Vollmers J."/>
            <person name="Rivas-Marin E."/>
            <person name="Kohn T."/>
            <person name="Peeters S.H."/>
            <person name="Heuer A."/>
            <person name="Rast P."/>
            <person name="Oberbeckmann S."/>
            <person name="Bunk B."/>
            <person name="Jeske O."/>
            <person name="Meyerdierks A."/>
            <person name="Storesund J.E."/>
            <person name="Kallscheuer N."/>
            <person name="Luecker S."/>
            <person name="Lage O.M."/>
            <person name="Pohl T."/>
            <person name="Merkel B.J."/>
            <person name="Hornburger P."/>
            <person name="Mueller R.-W."/>
            <person name="Bruemmer F."/>
            <person name="Labrenz M."/>
            <person name="Spormann A.M."/>
            <person name="Op den Camp H."/>
            <person name="Overmann J."/>
            <person name="Amann R."/>
            <person name="Jetten M.S.M."/>
            <person name="Mascher T."/>
            <person name="Medema M.H."/>
            <person name="Devos D.P."/>
            <person name="Kaster A.-K."/>
            <person name="Ovreas L."/>
            <person name="Rohde M."/>
            <person name="Galperin M.Y."/>
            <person name="Jogler C."/>
        </authorList>
    </citation>
    <scope>NUCLEOTIDE SEQUENCE [LARGE SCALE GENOMIC DNA]</scope>
    <source>
        <strain evidence="2 3">Pan161</strain>
    </source>
</reference>
<dbReference type="EMBL" id="CP036343">
    <property type="protein sequence ID" value="QDT88530.1"/>
    <property type="molecule type" value="Genomic_DNA"/>
</dbReference>
<organism evidence="2 3">
    <name type="scientific">Gimesia algae</name>
    <dbReference type="NCBI Taxonomy" id="2527971"/>
    <lineage>
        <taxon>Bacteria</taxon>
        <taxon>Pseudomonadati</taxon>
        <taxon>Planctomycetota</taxon>
        <taxon>Planctomycetia</taxon>
        <taxon>Planctomycetales</taxon>
        <taxon>Planctomycetaceae</taxon>
        <taxon>Gimesia</taxon>
    </lineage>
</organism>
<dbReference type="AlphaFoldDB" id="A0A517V6A3"/>
<evidence type="ECO:0000313" key="2">
    <source>
        <dbReference type="EMBL" id="QDT88530.1"/>
    </source>
</evidence>
<evidence type="ECO:0000256" key="1">
    <source>
        <dbReference type="SAM" id="MobiDB-lite"/>
    </source>
</evidence>